<keyword evidence="1" id="KW-0732">Signal</keyword>
<proteinExistence type="predicted"/>
<protein>
    <submittedName>
        <fullName evidence="2">Uncharacterized protein</fullName>
    </submittedName>
</protein>
<name>A0ABX7QM05_9FLAO</name>
<dbReference type="RefSeq" id="WP_207298509.1">
    <property type="nucleotide sequence ID" value="NZ_CP071448.1"/>
</dbReference>
<dbReference type="Proteomes" id="UP000663440">
    <property type="component" value="Chromosome"/>
</dbReference>
<reference evidence="2 3" key="1">
    <citation type="submission" date="2021-03" db="EMBL/GenBank/DDBJ databases">
        <title>Flavobacterium kribbensis sp. nov, an endophytic bacteria, isolated from soybean.</title>
        <authorList>
            <person name="Lee J."/>
            <person name="Seo J."/>
        </authorList>
    </citation>
    <scope>NUCLEOTIDE SEQUENCE [LARGE SCALE GENOMIC DNA]</scope>
    <source>
        <strain evidence="2 3">BB8</strain>
    </source>
</reference>
<evidence type="ECO:0000313" key="2">
    <source>
        <dbReference type="EMBL" id="QSW91391.1"/>
    </source>
</evidence>
<organism evidence="2 3">
    <name type="scientific">Flavobacterium endoglycinae</name>
    <dbReference type="NCBI Taxonomy" id="2816357"/>
    <lineage>
        <taxon>Bacteria</taxon>
        <taxon>Pseudomonadati</taxon>
        <taxon>Bacteroidota</taxon>
        <taxon>Flavobacteriia</taxon>
        <taxon>Flavobacteriales</taxon>
        <taxon>Flavobacteriaceae</taxon>
        <taxon>Flavobacterium</taxon>
    </lineage>
</organism>
<evidence type="ECO:0000256" key="1">
    <source>
        <dbReference type="SAM" id="SignalP"/>
    </source>
</evidence>
<feature type="chain" id="PRO_5045934040" evidence="1">
    <location>
        <begin position="18"/>
        <end position="191"/>
    </location>
</feature>
<sequence length="191" mass="20458">MKKIILMLFFSSVAMMAQQDKSVVTKFGEIVNIKGVMLHQFYIESTGQSIANSTTFNDVPGLANYSYTATDDGTLLLQTELYSMLLAPSSSSAAATRSLMVVLIDGTPVSYGAASITTPNSNLFTSSALMWTTPTNITTKFKVTKGTTYKITVQARNMEPKSSGVYGGYTGTYETNGFSAPSSITGTLILD</sequence>
<keyword evidence="3" id="KW-1185">Reference proteome</keyword>
<accession>A0ABX7QM05</accession>
<gene>
    <name evidence="2" type="ORF">J0383_11440</name>
</gene>
<feature type="signal peptide" evidence="1">
    <location>
        <begin position="1"/>
        <end position="17"/>
    </location>
</feature>
<evidence type="ECO:0000313" key="3">
    <source>
        <dbReference type="Proteomes" id="UP000663440"/>
    </source>
</evidence>
<dbReference type="EMBL" id="CP071448">
    <property type="protein sequence ID" value="QSW91391.1"/>
    <property type="molecule type" value="Genomic_DNA"/>
</dbReference>